<proteinExistence type="predicted"/>
<dbReference type="EMBL" id="JAANQT010000630">
    <property type="protein sequence ID" value="KAG1309487.1"/>
    <property type="molecule type" value="Genomic_DNA"/>
</dbReference>
<reference evidence="2" key="1">
    <citation type="journal article" date="2020" name="Microb. Genom.">
        <title>Genetic diversity of clinical and environmental Mucorales isolates obtained from an investigation of mucormycosis cases among solid organ transplant recipients.</title>
        <authorList>
            <person name="Nguyen M.H."/>
            <person name="Kaul D."/>
            <person name="Muto C."/>
            <person name="Cheng S.J."/>
            <person name="Richter R.A."/>
            <person name="Bruno V.M."/>
            <person name="Liu G."/>
            <person name="Beyhan S."/>
            <person name="Sundermann A.J."/>
            <person name="Mounaud S."/>
            <person name="Pasculle A.W."/>
            <person name="Nierman W.C."/>
            <person name="Driscoll E."/>
            <person name="Cumbie R."/>
            <person name="Clancy C.J."/>
            <person name="Dupont C.L."/>
        </authorList>
    </citation>
    <scope>NUCLEOTIDE SEQUENCE</scope>
    <source>
        <strain evidence="2">GL11</strain>
    </source>
</reference>
<dbReference type="Proteomes" id="UP000716291">
    <property type="component" value="Unassembled WGS sequence"/>
</dbReference>
<organism evidence="2 3">
    <name type="scientific">Rhizopus oryzae</name>
    <name type="common">Mucormycosis agent</name>
    <name type="synonym">Rhizopus arrhizus var. delemar</name>
    <dbReference type="NCBI Taxonomy" id="64495"/>
    <lineage>
        <taxon>Eukaryota</taxon>
        <taxon>Fungi</taxon>
        <taxon>Fungi incertae sedis</taxon>
        <taxon>Mucoromycota</taxon>
        <taxon>Mucoromycotina</taxon>
        <taxon>Mucoromycetes</taxon>
        <taxon>Mucorales</taxon>
        <taxon>Mucorineae</taxon>
        <taxon>Rhizopodaceae</taxon>
        <taxon>Rhizopus</taxon>
    </lineage>
</organism>
<dbReference type="AlphaFoldDB" id="A0A9P6XBI8"/>
<evidence type="ECO:0000313" key="3">
    <source>
        <dbReference type="Proteomes" id="UP000716291"/>
    </source>
</evidence>
<protein>
    <submittedName>
        <fullName evidence="2">Uncharacterized protein</fullName>
    </submittedName>
</protein>
<evidence type="ECO:0000313" key="2">
    <source>
        <dbReference type="EMBL" id="KAG1309487.1"/>
    </source>
</evidence>
<feature type="region of interest" description="Disordered" evidence="1">
    <location>
        <begin position="1"/>
        <end position="29"/>
    </location>
</feature>
<name>A0A9P6XBI8_RHIOR</name>
<feature type="compositionally biased region" description="Polar residues" evidence="1">
    <location>
        <begin position="1"/>
        <end position="19"/>
    </location>
</feature>
<accession>A0A9P6XBI8</accession>
<comment type="caution">
    <text evidence="2">The sequence shown here is derived from an EMBL/GenBank/DDBJ whole genome shotgun (WGS) entry which is preliminary data.</text>
</comment>
<keyword evidence="3" id="KW-1185">Reference proteome</keyword>
<sequence>MVLSDKISNGSVNAVTQRPQAPEPPTKLKKMPWSQVVARKRTSLMNATFENNIHNNPVIDHILKDGITFENDAVKLLSCRALDPVVPLVRLRLSNLPFLKEDILKEQLKMSLEPHGFVLDLGILQKLHTSTYMDSLPFLTIFLDTSQKMKAFMLCRVTCPPAVATVMLKNMPSLIVQRKLKMEKTANDMDGDTVGNYDADDDDGNNIPLLHDDVYRLKLSLSGIVNTIRRSDFDHVRPFLPTQHLDERLDAIVAQFCSHVITNNTKTLLQQVIDTFVQGGSIEETMVLVHDLQRPLLLAKQCASQAYRALDAVAAILKFMGFYNNSDTVATVLHRFMTILSSIFSSITSIKLTEGETTSACTKSIQRLNVALYEASQSQSFGRKIDILVKHDQGSSKYIELSSLENKNLRTNGAILAYLSSLNPRCRALQTTAAIDFIGSAGYIYVMTNIDGIFYARQVGLIMLPKSRGTFVHLTETMDLLFAFEAFMTCLGHEAQAALEHRESLDNICEVANVLQECIPSPHHDIFITPTRHK</sequence>
<evidence type="ECO:0000256" key="1">
    <source>
        <dbReference type="SAM" id="MobiDB-lite"/>
    </source>
</evidence>
<gene>
    <name evidence="2" type="ORF">G6F64_005272</name>
</gene>